<dbReference type="PANTHER" id="PTHR42076:SF1">
    <property type="entry name" value="CYANOVIRIN-N DOMAIN-CONTAINING PROTEIN"/>
    <property type="match status" value="1"/>
</dbReference>
<dbReference type="GeneID" id="81465691"/>
<keyword evidence="4" id="KW-1185">Reference proteome</keyword>
<dbReference type="OrthoDB" id="2441380at2759"/>
<reference evidence="3" key="2">
    <citation type="journal article" date="2023" name="IMA Fungus">
        <title>Comparative genomic study of the Penicillium genus elucidates a diverse pangenome and 15 lateral gene transfer events.</title>
        <authorList>
            <person name="Petersen C."/>
            <person name="Sorensen T."/>
            <person name="Nielsen M.R."/>
            <person name="Sondergaard T.E."/>
            <person name="Sorensen J.L."/>
            <person name="Fitzpatrick D.A."/>
            <person name="Frisvad J.C."/>
            <person name="Nielsen K.L."/>
        </authorList>
    </citation>
    <scope>NUCLEOTIDE SEQUENCE</scope>
    <source>
        <strain evidence="3">IBT 3081</strain>
    </source>
</reference>
<dbReference type="SUPFAM" id="SSF51322">
    <property type="entry name" value="Cyanovirin-N"/>
    <property type="match status" value="1"/>
</dbReference>
<feature type="non-terminal residue" evidence="3">
    <location>
        <position position="1"/>
    </location>
</feature>
<dbReference type="RefSeq" id="XP_056577359.1">
    <property type="nucleotide sequence ID" value="XM_056726508.1"/>
</dbReference>
<dbReference type="InterPro" id="IPR036673">
    <property type="entry name" value="Cyanovirin-N_sf"/>
</dbReference>
<dbReference type="AlphaFoldDB" id="A0A9W9RXW6"/>
<dbReference type="SMART" id="SM01111">
    <property type="entry name" value="CVNH"/>
    <property type="match status" value="1"/>
</dbReference>
<dbReference type="Pfam" id="PF08881">
    <property type="entry name" value="CVNH"/>
    <property type="match status" value="1"/>
</dbReference>
<evidence type="ECO:0000256" key="1">
    <source>
        <dbReference type="SAM" id="SignalP"/>
    </source>
</evidence>
<evidence type="ECO:0000313" key="4">
    <source>
        <dbReference type="Proteomes" id="UP001147752"/>
    </source>
</evidence>
<dbReference type="Gene3D" id="2.30.60.10">
    <property type="entry name" value="Cyanovirin-N"/>
    <property type="match status" value="1"/>
</dbReference>
<dbReference type="Proteomes" id="UP001147752">
    <property type="component" value="Unassembled WGS sequence"/>
</dbReference>
<feature type="signal peptide" evidence="1">
    <location>
        <begin position="1"/>
        <end position="18"/>
    </location>
</feature>
<keyword evidence="1" id="KW-0732">Signal</keyword>
<sequence>KFMILGLHTLLCILLSQIENMSFHASASHIELEDGHILKAVLRNEDGDEEESTIDLNDHIGNDNGQFHWDGGDFQSSAEDISFDREGDDGIPVLRAILRDVDGEEHHADINLSERIGNDNGNLVFN</sequence>
<comment type="caution">
    <text evidence="3">The sequence shown here is derived from an EMBL/GenBank/DDBJ whole genome shotgun (WGS) entry which is preliminary data.</text>
</comment>
<dbReference type="InterPro" id="IPR011058">
    <property type="entry name" value="Cyanovirin-N"/>
</dbReference>
<evidence type="ECO:0000313" key="3">
    <source>
        <dbReference type="EMBL" id="KAJ5365893.1"/>
    </source>
</evidence>
<evidence type="ECO:0000259" key="2">
    <source>
        <dbReference type="SMART" id="SM01111"/>
    </source>
</evidence>
<dbReference type="PANTHER" id="PTHR42076">
    <property type="entry name" value="CYANOVIRIN-N HOMOLOG"/>
    <property type="match status" value="1"/>
</dbReference>
<dbReference type="EMBL" id="JAPZBT010000003">
    <property type="protein sequence ID" value="KAJ5365893.1"/>
    <property type="molecule type" value="Genomic_DNA"/>
</dbReference>
<gene>
    <name evidence="3" type="ORF">N7517_008779</name>
</gene>
<reference evidence="3" key="1">
    <citation type="submission" date="2022-12" db="EMBL/GenBank/DDBJ databases">
        <authorList>
            <person name="Petersen C."/>
        </authorList>
    </citation>
    <scope>NUCLEOTIDE SEQUENCE</scope>
    <source>
        <strain evidence="3">IBT 3081</strain>
    </source>
</reference>
<proteinExistence type="predicted"/>
<protein>
    <recommendedName>
        <fullName evidence="2">Cyanovirin-N domain-containing protein</fullName>
    </recommendedName>
</protein>
<feature type="domain" description="Cyanovirin-N" evidence="2">
    <location>
        <begin position="22"/>
        <end position="125"/>
    </location>
</feature>
<feature type="chain" id="PRO_5040755552" description="Cyanovirin-N domain-containing protein" evidence="1">
    <location>
        <begin position="19"/>
        <end position="126"/>
    </location>
</feature>
<organism evidence="3 4">
    <name type="scientific">Penicillium concentricum</name>
    <dbReference type="NCBI Taxonomy" id="293559"/>
    <lineage>
        <taxon>Eukaryota</taxon>
        <taxon>Fungi</taxon>
        <taxon>Dikarya</taxon>
        <taxon>Ascomycota</taxon>
        <taxon>Pezizomycotina</taxon>
        <taxon>Eurotiomycetes</taxon>
        <taxon>Eurotiomycetidae</taxon>
        <taxon>Eurotiales</taxon>
        <taxon>Aspergillaceae</taxon>
        <taxon>Penicillium</taxon>
    </lineage>
</organism>
<name>A0A9W9RXW6_9EURO</name>
<accession>A0A9W9RXW6</accession>